<dbReference type="Proteomes" id="UP000020467">
    <property type="component" value="Unassembled WGS sequence"/>
</dbReference>
<gene>
    <name evidence="3" type="ORF">CFIO01_08525</name>
</gene>
<keyword evidence="4" id="KW-1185">Reference proteome</keyword>
<comment type="caution">
    <text evidence="3">The sequence shown here is derived from an EMBL/GenBank/DDBJ whole genome shotgun (WGS) entry which is preliminary data.</text>
</comment>
<accession>A0A010S6L1</accession>
<dbReference type="OrthoDB" id="1577640at2759"/>
<dbReference type="Pfam" id="PF17111">
    <property type="entry name" value="PigL_N"/>
    <property type="match status" value="1"/>
</dbReference>
<dbReference type="InterPro" id="IPR036770">
    <property type="entry name" value="Ankyrin_rpt-contain_sf"/>
</dbReference>
<dbReference type="PROSITE" id="PS50088">
    <property type="entry name" value="ANK_REPEAT"/>
    <property type="match status" value="1"/>
</dbReference>
<reference evidence="3 4" key="1">
    <citation type="submission" date="2014-02" db="EMBL/GenBank/DDBJ databases">
        <title>The genome sequence of Colletotrichum fioriniae PJ7.</title>
        <authorList>
            <person name="Baroncelli R."/>
            <person name="Thon M.R."/>
        </authorList>
    </citation>
    <scope>NUCLEOTIDE SEQUENCE [LARGE SCALE GENOMIC DNA]</scope>
    <source>
        <strain evidence="3 4">PJ7</strain>
    </source>
</reference>
<dbReference type="InterPro" id="IPR031348">
    <property type="entry name" value="PigL_N"/>
</dbReference>
<dbReference type="Gene3D" id="1.25.40.20">
    <property type="entry name" value="Ankyrin repeat-containing domain"/>
    <property type="match status" value="1"/>
</dbReference>
<sequence length="512" mass="57047">MDPLSISSGVAGLVSLGLTVCKSLNTFCMDYRSRDTDIINLKNHAQRLDSFLQLVQTRLEASHQVDSALSESLKNCFGACQGCIQEFESLAKKQNRPLGPKGLKEYGKDAARHLQYPFQKAKFDRLKAEIEEFYTAMANYMLLVNQSEITAEALQAAVVSALKDLRCLFRNGRAWPSDLNDMDHTLLHRASNVHGHLWSDRALSIGAEVKGKSSVDGSNVLNLPDIYQSLSDYADGFDYGVLSCALIQKSEPALRRILAVSPSSMAERNNLGQTPLHVAAYWPRGLELLFELAEDACRHIIDAKDATKLTAIHSAIVLHQADSVEFLLKQGATIDLENTAIFFGHPEASDYYYQSQEVFDILSSELSSRRRKMLLFARENLAEKRLSEIGLQELNILQENAFKVLQVLKTIDVEIPSIFWTVRPGSTYHSPIMNAQLAEALYRAGFDRVNSIANGCNPLATINIAESSLRRDFGDLMGSVAWFERHGVDIKHPIPVFSRRLRLCGTLLPALS</sequence>
<feature type="domain" description="Azaphilone pigments biosynthesis cluster protein L N-terminal" evidence="2">
    <location>
        <begin position="1"/>
        <end position="95"/>
    </location>
</feature>
<dbReference type="InterPro" id="IPR002110">
    <property type="entry name" value="Ankyrin_rpt"/>
</dbReference>
<feature type="repeat" description="ANK" evidence="1">
    <location>
        <begin position="307"/>
        <end position="339"/>
    </location>
</feature>
<evidence type="ECO:0000313" key="4">
    <source>
        <dbReference type="Proteomes" id="UP000020467"/>
    </source>
</evidence>
<evidence type="ECO:0000256" key="1">
    <source>
        <dbReference type="PROSITE-ProRule" id="PRU00023"/>
    </source>
</evidence>
<dbReference type="eggNOG" id="ENOG502T9US">
    <property type="taxonomic scope" value="Eukaryota"/>
</dbReference>
<dbReference type="SUPFAM" id="SSF48403">
    <property type="entry name" value="Ankyrin repeat"/>
    <property type="match status" value="1"/>
</dbReference>
<dbReference type="HOGENOM" id="CLU_532092_0_0_1"/>
<keyword evidence="1" id="KW-0040">ANK repeat</keyword>
<dbReference type="Pfam" id="PF12796">
    <property type="entry name" value="Ank_2"/>
    <property type="match status" value="1"/>
</dbReference>
<protein>
    <recommendedName>
        <fullName evidence="2">Azaphilone pigments biosynthesis cluster protein L N-terminal domain-containing protein</fullName>
    </recommendedName>
</protein>
<evidence type="ECO:0000313" key="3">
    <source>
        <dbReference type="EMBL" id="EXF80288.1"/>
    </source>
</evidence>
<evidence type="ECO:0000259" key="2">
    <source>
        <dbReference type="Pfam" id="PF17111"/>
    </source>
</evidence>
<name>A0A010S6L1_9PEZI</name>
<proteinExistence type="predicted"/>
<dbReference type="AlphaFoldDB" id="A0A010S6L1"/>
<dbReference type="EMBL" id="JARH01000455">
    <property type="protein sequence ID" value="EXF80288.1"/>
    <property type="molecule type" value="Genomic_DNA"/>
</dbReference>
<dbReference type="KEGG" id="cfj:CFIO01_08525"/>
<organism evidence="3 4">
    <name type="scientific">Colletotrichum fioriniae PJ7</name>
    <dbReference type="NCBI Taxonomy" id="1445577"/>
    <lineage>
        <taxon>Eukaryota</taxon>
        <taxon>Fungi</taxon>
        <taxon>Dikarya</taxon>
        <taxon>Ascomycota</taxon>
        <taxon>Pezizomycotina</taxon>
        <taxon>Sordariomycetes</taxon>
        <taxon>Hypocreomycetidae</taxon>
        <taxon>Glomerellales</taxon>
        <taxon>Glomerellaceae</taxon>
        <taxon>Colletotrichum</taxon>
        <taxon>Colletotrichum acutatum species complex</taxon>
    </lineage>
</organism>